<dbReference type="OrthoDB" id="9844677at2"/>
<sequence length="112" mass="12389">MRLALFFFPLLLIACSSGPSAAKYAKKFCDCSETLAKAKVQVDNGRMEADFYAELEKEQEECMGQDNPFSQLKTATDSLAFEQAFLLELAKQCPTTARNYGYTLPETPAAAQ</sequence>
<dbReference type="KEGG" id="sgn:SGRA_1663"/>
<evidence type="ECO:0000313" key="2">
    <source>
        <dbReference type="EMBL" id="AFC24398.1"/>
    </source>
</evidence>
<accession>H6LAB3</accession>
<organism evidence="2 3">
    <name type="scientific">Saprospira grandis (strain Lewin)</name>
    <dbReference type="NCBI Taxonomy" id="984262"/>
    <lineage>
        <taxon>Bacteria</taxon>
        <taxon>Pseudomonadati</taxon>
        <taxon>Bacteroidota</taxon>
        <taxon>Saprospiria</taxon>
        <taxon>Saprospirales</taxon>
        <taxon>Saprospiraceae</taxon>
        <taxon>Saprospira</taxon>
    </lineage>
</organism>
<evidence type="ECO:0000313" key="3">
    <source>
        <dbReference type="Proteomes" id="UP000007519"/>
    </source>
</evidence>
<keyword evidence="3" id="KW-1185">Reference proteome</keyword>
<keyword evidence="1" id="KW-0732">Signal</keyword>
<dbReference type="HOGENOM" id="CLU_2144079_0_0_10"/>
<feature type="chain" id="PRO_5003604146" description="Lipoprotein" evidence="1">
    <location>
        <begin position="22"/>
        <end position="112"/>
    </location>
</feature>
<name>H6LAB3_SAPGL</name>
<protein>
    <recommendedName>
        <fullName evidence="4">Lipoprotein</fullName>
    </recommendedName>
</protein>
<evidence type="ECO:0000256" key="1">
    <source>
        <dbReference type="SAM" id="SignalP"/>
    </source>
</evidence>
<dbReference type="PROSITE" id="PS51257">
    <property type="entry name" value="PROKAR_LIPOPROTEIN"/>
    <property type="match status" value="1"/>
</dbReference>
<evidence type="ECO:0008006" key="4">
    <source>
        <dbReference type="Google" id="ProtNLM"/>
    </source>
</evidence>
<gene>
    <name evidence="2" type="ordered locus">SGRA_1663</name>
</gene>
<reference evidence="2 3" key="1">
    <citation type="journal article" date="2012" name="Stand. Genomic Sci.">
        <title>Complete genome sequencing and analysis of Saprospira grandis str. Lewin, a predatory marine bacterium.</title>
        <authorList>
            <person name="Saw J.H."/>
            <person name="Yuryev A."/>
            <person name="Kanbe M."/>
            <person name="Hou S."/>
            <person name="Young A.G."/>
            <person name="Aizawa S."/>
            <person name="Alam M."/>
        </authorList>
    </citation>
    <scope>NUCLEOTIDE SEQUENCE [LARGE SCALE GENOMIC DNA]</scope>
    <source>
        <strain evidence="2 3">Lewin</strain>
    </source>
</reference>
<dbReference type="STRING" id="984262.SGRA_1663"/>
<dbReference type="Proteomes" id="UP000007519">
    <property type="component" value="Chromosome"/>
</dbReference>
<dbReference type="AlphaFoldDB" id="H6LAB3"/>
<dbReference type="RefSeq" id="WP_015692032.1">
    <property type="nucleotide sequence ID" value="NC_016940.1"/>
</dbReference>
<feature type="signal peptide" evidence="1">
    <location>
        <begin position="1"/>
        <end position="21"/>
    </location>
</feature>
<dbReference type="EMBL" id="CP002831">
    <property type="protein sequence ID" value="AFC24398.1"/>
    <property type="molecule type" value="Genomic_DNA"/>
</dbReference>
<proteinExistence type="predicted"/>